<comment type="caution">
    <text evidence="8">The sequence shown here is derived from an EMBL/GenBank/DDBJ whole genome shotgun (WGS) entry which is preliminary data.</text>
</comment>
<dbReference type="SMART" id="SM00535">
    <property type="entry name" value="RIBOc"/>
    <property type="match status" value="1"/>
</dbReference>
<dbReference type="GO" id="GO:0003723">
    <property type="term" value="F:RNA binding"/>
    <property type="evidence" value="ECO:0007669"/>
    <property type="project" value="UniProtKB-UniRule"/>
</dbReference>
<dbReference type="GO" id="GO:0030422">
    <property type="term" value="P:siRNA processing"/>
    <property type="evidence" value="ECO:0007669"/>
    <property type="project" value="InterPro"/>
</dbReference>
<evidence type="ECO:0000256" key="4">
    <source>
        <dbReference type="ARBA" id="ARBA00022884"/>
    </source>
</evidence>
<accession>A0A8S4G031</accession>
<dbReference type="InterPro" id="IPR036389">
    <property type="entry name" value="RNase_III_sf"/>
</dbReference>
<dbReference type="Pfam" id="PF20932">
    <property type="entry name" value="Dicer_dsRBD"/>
    <property type="match status" value="1"/>
</dbReference>
<reference evidence="8" key="1">
    <citation type="submission" date="2020-11" db="EMBL/GenBank/DDBJ databases">
        <authorList>
            <person name="Whiteford S."/>
        </authorList>
    </citation>
    <scope>NUCLEOTIDE SEQUENCE</scope>
</reference>
<keyword evidence="1" id="KW-0479">Metal-binding</keyword>
<dbReference type="EMBL" id="CAJHNJ030000059">
    <property type="protein sequence ID" value="CAG9133284.1"/>
    <property type="molecule type" value="Genomic_DNA"/>
</dbReference>
<dbReference type="GO" id="GO:0070578">
    <property type="term" value="C:RISC-loading complex"/>
    <property type="evidence" value="ECO:0007669"/>
    <property type="project" value="TreeGrafter"/>
</dbReference>
<feature type="domain" description="RNase III" evidence="7">
    <location>
        <begin position="5"/>
        <end position="109"/>
    </location>
</feature>
<dbReference type="Pfam" id="PF00636">
    <property type="entry name" value="Ribonuclease_3"/>
    <property type="match status" value="1"/>
</dbReference>
<sequence>MAHCFEHCRALRPGELTDLRSALVNNVTFAAYVVKLGLHKYICYQLNSLLDQAIMSFVEHQQQRGHEIVEDVLYLIDEDECHIAQYVEVPKVLSDIFESLAGAIYLDSGGSLAAVWSVFYRVMWREVDAFSNNIPKQPVRLLHENVHACPRIGTPIVMNTDIPKIMVPVTISKNGVLTTVHGVGNNKSQAKRAAAKLALKVLAL</sequence>
<evidence type="ECO:0000313" key="8">
    <source>
        <dbReference type="EMBL" id="CAG9133284.1"/>
    </source>
</evidence>
<proteinExistence type="predicted"/>
<feature type="domain" description="DRBM" evidence="6">
    <location>
        <begin position="163"/>
        <end position="204"/>
    </location>
</feature>
<dbReference type="GO" id="GO:0005737">
    <property type="term" value="C:cytoplasm"/>
    <property type="evidence" value="ECO:0007669"/>
    <property type="project" value="TreeGrafter"/>
</dbReference>
<dbReference type="GO" id="GO:0004530">
    <property type="term" value="F:deoxyribonuclease I activity"/>
    <property type="evidence" value="ECO:0007669"/>
    <property type="project" value="TreeGrafter"/>
</dbReference>
<dbReference type="InterPro" id="IPR044441">
    <property type="entry name" value="DICER_DSRM"/>
</dbReference>
<keyword evidence="4 5" id="KW-0694">RNA-binding</keyword>
<dbReference type="GO" id="GO:0031054">
    <property type="term" value="P:pre-miRNA processing"/>
    <property type="evidence" value="ECO:0007669"/>
    <property type="project" value="InterPro"/>
</dbReference>
<dbReference type="GO" id="GO:0006309">
    <property type="term" value="P:apoptotic DNA fragmentation"/>
    <property type="evidence" value="ECO:0007669"/>
    <property type="project" value="TreeGrafter"/>
</dbReference>
<dbReference type="PANTHER" id="PTHR14950">
    <property type="entry name" value="DICER-RELATED"/>
    <property type="match status" value="1"/>
</dbReference>
<organism evidence="8 9">
    <name type="scientific">Plutella xylostella</name>
    <name type="common">Diamondback moth</name>
    <name type="synonym">Plutella maculipennis</name>
    <dbReference type="NCBI Taxonomy" id="51655"/>
    <lineage>
        <taxon>Eukaryota</taxon>
        <taxon>Metazoa</taxon>
        <taxon>Ecdysozoa</taxon>
        <taxon>Arthropoda</taxon>
        <taxon>Hexapoda</taxon>
        <taxon>Insecta</taxon>
        <taxon>Pterygota</taxon>
        <taxon>Neoptera</taxon>
        <taxon>Endopterygota</taxon>
        <taxon>Lepidoptera</taxon>
        <taxon>Glossata</taxon>
        <taxon>Ditrysia</taxon>
        <taxon>Yponomeutoidea</taxon>
        <taxon>Plutellidae</taxon>
        <taxon>Plutella</taxon>
    </lineage>
</organism>
<dbReference type="PANTHER" id="PTHR14950:SF37">
    <property type="entry name" value="ENDORIBONUCLEASE DICER"/>
    <property type="match status" value="1"/>
</dbReference>
<evidence type="ECO:0000313" key="9">
    <source>
        <dbReference type="Proteomes" id="UP000653454"/>
    </source>
</evidence>
<dbReference type="GO" id="GO:0046872">
    <property type="term" value="F:metal ion binding"/>
    <property type="evidence" value="ECO:0007669"/>
    <property type="project" value="UniProtKB-KW"/>
</dbReference>
<protein>
    <submittedName>
        <fullName evidence="8">(diamondback moth) hypothetical protein</fullName>
    </submittedName>
</protein>
<evidence type="ECO:0000256" key="3">
    <source>
        <dbReference type="ARBA" id="ARBA00022842"/>
    </source>
</evidence>
<keyword evidence="9" id="KW-1185">Reference proteome</keyword>
<dbReference type="InterPro" id="IPR000999">
    <property type="entry name" value="RNase_III_dom"/>
</dbReference>
<keyword evidence="2" id="KW-0378">Hydrolase</keyword>
<gene>
    <name evidence="8" type="ORF">PLXY2_LOCUS11537</name>
</gene>
<dbReference type="PROSITE" id="PS50142">
    <property type="entry name" value="RNASE_3_2"/>
    <property type="match status" value="1"/>
</dbReference>
<evidence type="ECO:0000259" key="7">
    <source>
        <dbReference type="PROSITE" id="PS50142"/>
    </source>
</evidence>
<evidence type="ECO:0000259" key="6">
    <source>
        <dbReference type="PROSITE" id="PS50137"/>
    </source>
</evidence>
<dbReference type="Proteomes" id="UP000653454">
    <property type="component" value="Unassembled WGS sequence"/>
</dbReference>
<dbReference type="Gene3D" id="1.10.1520.10">
    <property type="entry name" value="Ribonuclease III domain"/>
    <property type="match status" value="1"/>
</dbReference>
<dbReference type="GO" id="GO:0004525">
    <property type="term" value="F:ribonuclease III activity"/>
    <property type="evidence" value="ECO:0007669"/>
    <property type="project" value="InterPro"/>
</dbReference>
<dbReference type="InterPro" id="IPR014720">
    <property type="entry name" value="dsRBD_dom"/>
</dbReference>
<dbReference type="Gene3D" id="3.30.160.20">
    <property type="match status" value="1"/>
</dbReference>
<dbReference type="AlphaFoldDB" id="A0A8S4G031"/>
<name>A0A8S4G031_PLUXY</name>
<dbReference type="SUPFAM" id="SSF69065">
    <property type="entry name" value="RNase III domain-like"/>
    <property type="match status" value="1"/>
</dbReference>
<dbReference type="SUPFAM" id="SSF54768">
    <property type="entry name" value="dsRNA-binding domain-like"/>
    <property type="match status" value="1"/>
</dbReference>
<evidence type="ECO:0000256" key="5">
    <source>
        <dbReference type="PROSITE-ProRule" id="PRU00266"/>
    </source>
</evidence>
<dbReference type="PROSITE" id="PS50137">
    <property type="entry name" value="DS_RBD"/>
    <property type="match status" value="1"/>
</dbReference>
<dbReference type="GO" id="GO:0005634">
    <property type="term" value="C:nucleus"/>
    <property type="evidence" value="ECO:0007669"/>
    <property type="project" value="TreeGrafter"/>
</dbReference>
<keyword evidence="3" id="KW-0460">Magnesium</keyword>
<evidence type="ECO:0000256" key="1">
    <source>
        <dbReference type="ARBA" id="ARBA00022723"/>
    </source>
</evidence>
<dbReference type="CDD" id="cd00593">
    <property type="entry name" value="RIBOc"/>
    <property type="match status" value="1"/>
</dbReference>
<evidence type="ECO:0000256" key="2">
    <source>
        <dbReference type="ARBA" id="ARBA00022801"/>
    </source>
</evidence>